<name>J9GS27_9ZZZZ</name>
<accession>J9GS27</accession>
<comment type="caution">
    <text evidence="1">The sequence shown here is derived from an EMBL/GenBank/DDBJ whole genome shotgun (WGS) entry which is preliminary data.</text>
</comment>
<dbReference type="EMBL" id="AMCI01001482">
    <property type="protein sequence ID" value="EJX05398.1"/>
    <property type="molecule type" value="Genomic_DNA"/>
</dbReference>
<evidence type="ECO:0000313" key="1">
    <source>
        <dbReference type="EMBL" id="EJX05398.1"/>
    </source>
</evidence>
<organism evidence="1">
    <name type="scientific">gut metagenome</name>
    <dbReference type="NCBI Taxonomy" id="749906"/>
    <lineage>
        <taxon>unclassified sequences</taxon>
        <taxon>metagenomes</taxon>
        <taxon>organismal metagenomes</taxon>
    </lineage>
</organism>
<proteinExistence type="predicted"/>
<protein>
    <submittedName>
        <fullName evidence="1">Uncharacterized protein</fullName>
    </submittedName>
</protein>
<sequence>MVFLLSYFNFHIYLIRLQQIHVHFHGFHQLICFLRSQAY</sequence>
<gene>
    <name evidence="1" type="ORF">EVA_06492</name>
</gene>
<dbReference type="AlphaFoldDB" id="J9GS27"/>
<reference evidence="1" key="1">
    <citation type="journal article" date="2012" name="PLoS ONE">
        <title>Gene sets for utilization of primary and secondary nutrition supplies in the distal gut of endangered iberian lynx.</title>
        <authorList>
            <person name="Alcaide M."/>
            <person name="Messina E."/>
            <person name="Richter M."/>
            <person name="Bargiela R."/>
            <person name="Peplies J."/>
            <person name="Huws S.A."/>
            <person name="Newbold C.J."/>
            <person name="Golyshin P.N."/>
            <person name="Simon M.A."/>
            <person name="Lopez G."/>
            <person name="Yakimov M.M."/>
            <person name="Ferrer M."/>
        </authorList>
    </citation>
    <scope>NUCLEOTIDE SEQUENCE</scope>
</reference>